<dbReference type="AlphaFoldDB" id="A0A8H7VFX9"/>
<name>A0A8H7VFX9_9FUNG</name>
<reference evidence="2 3" key="1">
    <citation type="submission" date="2020-12" db="EMBL/GenBank/DDBJ databases">
        <title>Metabolic potential, ecology and presence of endohyphal bacteria is reflected in genomic diversity of Mucoromycotina.</title>
        <authorList>
            <person name="Muszewska A."/>
            <person name="Okrasinska A."/>
            <person name="Steczkiewicz K."/>
            <person name="Drgas O."/>
            <person name="Orlowska M."/>
            <person name="Perlinska-Lenart U."/>
            <person name="Aleksandrzak-Piekarczyk T."/>
            <person name="Szatraj K."/>
            <person name="Zielenkiewicz U."/>
            <person name="Pilsyk S."/>
            <person name="Malc E."/>
            <person name="Mieczkowski P."/>
            <person name="Kruszewska J.S."/>
            <person name="Biernat P."/>
            <person name="Pawlowska J."/>
        </authorList>
    </citation>
    <scope>NUCLEOTIDE SEQUENCE [LARGE SCALE GENOMIC DNA]</scope>
    <source>
        <strain evidence="2 3">CBS 142.35</strain>
    </source>
</reference>
<dbReference type="EMBL" id="JAEPRB010000197">
    <property type="protein sequence ID" value="KAG2219065.1"/>
    <property type="molecule type" value="Genomic_DNA"/>
</dbReference>
<dbReference type="InterPro" id="IPR041695">
    <property type="entry name" value="GST_C_5"/>
</dbReference>
<dbReference type="Proteomes" id="UP000646827">
    <property type="component" value="Unassembled WGS sequence"/>
</dbReference>
<gene>
    <name evidence="2" type="ORF">INT45_008909</name>
</gene>
<organism evidence="2 3">
    <name type="scientific">Circinella minor</name>
    <dbReference type="NCBI Taxonomy" id="1195481"/>
    <lineage>
        <taxon>Eukaryota</taxon>
        <taxon>Fungi</taxon>
        <taxon>Fungi incertae sedis</taxon>
        <taxon>Mucoromycota</taxon>
        <taxon>Mucoromycotina</taxon>
        <taxon>Mucoromycetes</taxon>
        <taxon>Mucorales</taxon>
        <taxon>Lichtheimiaceae</taxon>
        <taxon>Circinella</taxon>
    </lineage>
</organism>
<accession>A0A8H7VFX9</accession>
<dbReference type="Gene3D" id="1.20.1050.10">
    <property type="match status" value="1"/>
</dbReference>
<dbReference type="SUPFAM" id="SSF47616">
    <property type="entry name" value="GST C-terminal domain-like"/>
    <property type="match status" value="1"/>
</dbReference>
<protein>
    <recommendedName>
        <fullName evidence="1">Glutathione S-transferase C-terminal domain-containing protein</fullName>
    </recommendedName>
</protein>
<feature type="domain" description="Glutathione S-transferase C-terminal" evidence="1">
    <location>
        <begin position="5"/>
        <end position="77"/>
    </location>
</feature>
<comment type="caution">
    <text evidence="2">The sequence shown here is derived from an EMBL/GenBank/DDBJ whole genome shotgun (WGS) entry which is preliminary data.</text>
</comment>
<dbReference type="OrthoDB" id="202840at2759"/>
<evidence type="ECO:0000313" key="3">
    <source>
        <dbReference type="Proteomes" id="UP000646827"/>
    </source>
</evidence>
<dbReference type="InterPro" id="IPR036282">
    <property type="entry name" value="Glutathione-S-Trfase_C_sf"/>
</dbReference>
<sequence>MQYKTYFNNLLLEQSSTGPYFLGKEYSAVGVALAPFFFQITSFMKFLTGKEYEVPKELPRLHEFLKGIMNHPAYKETAYLDDEEPVVTKNELGNK</sequence>
<keyword evidence="3" id="KW-1185">Reference proteome</keyword>
<evidence type="ECO:0000259" key="1">
    <source>
        <dbReference type="Pfam" id="PF16865"/>
    </source>
</evidence>
<proteinExistence type="predicted"/>
<dbReference type="Pfam" id="PF16865">
    <property type="entry name" value="GST_C_5"/>
    <property type="match status" value="1"/>
</dbReference>
<evidence type="ECO:0000313" key="2">
    <source>
        <dbReference type="EMBL" id="KAG2219065.1"/>
    </source>
</evidence>